<feature type="region of interest" description="Disordered" evidence="10">
    <location>
        <begin position="1153"/>
        <end position="1172"/>
    </location>
</feature>
<keyword evidence="8" id="KW-0653">Protein transport</keyword>
<keyword evidence="5" id="KW-0677">Repeat</keyword>
<gene>
    <name evidence="11" type="ORF">TA06395</name>
</gene>
<dbReference type="Proteomes" id="UP000001950">
    <property type="component" value="Chromosome 1"/>
</dbReference>
<reference evidence="11 12" key="1">
    <citation type="journal article" date="2005" name="Science">
        <title>Genome of the host-cell transforming parasite Theileria annulata compared with T. parva.</title>
        <authorList>
            <person name="Pain A."/>
            <person name="Renauld H."/>
            <person name="Berriman M."/>
            <person name="Murphy L."/>
            <person name="Yeats C.A."/>
            <person name="Weir W."/>
            <person name="Kerhornou A."/>
            <person name="Aslett M."/>
            <person name="Bishop R."/>
            <person name="Bouchier C."/>
            <person name="Cochet M."/>
            <person name="Coulson R.M.R."/>
            <person name="Cronin A."/>
            <person name="de Villiers E.P."/>
            <person name="Fraser A."/>
            <person name="Fosker N."/>
            <person name="Gardner M."/>
            <person name="Goble A."/>
            <person name="Griffiths-Jones S."/>
            <person name="Harris D.E."/>
            <person name="Katzer F."/>
            <person name="Larke N."/>
            <person name="Lord A."/>
            <person name="Maser P."/>
            <person name="McKellar S."/>
            <person name="Mooney P."/>
            <person name="Morton F."/>
            <person name="Nene V."/>
            <person name="O'Neil S."/>
            <person name="Price C."/>
            <person name="Quail M.A."/>
            <person name="Rabbinowitsch E."/>
            <person name="Rawlings N.D."/>
            <person name="Rutter S."/>
            <person name="Saunders D."/>
            <person name="Seeger K."/>
            <person name="Shah T."/>
            <person name="Squares R."/>
            <person name="Squares S."/>
            <person name="Tivey A."/>
            <person name="Walker A.R."/>
            <person name="Woodward J."/>
            <person name="Dobbelaere D.A.E."/>
            <person name="Langsley G."/>
            <person name="Rajandream M.A."/>
            <person name="McKeever D."/>
            <person name="Shiels B."/>
            <person name="Tait A."/>
            <person name="Barrell B.G."/>
            <person name="Hall N."/>
        </authorList>
    </citation>
    <scope>NUCLEOTIDE SEQUENCE [LARGE SCALE GENOMIC DNA]</scope>
    <source>
        <strain evidence="12">Ankara</strain>
    </source>
</reference>
<keyword evidence="4 9" id="KW-0853">WD repeat</keyword>
<dbReference type="OrthoDB" id="542917at2759"/>
<dbReference type="GO" id="GO:0030127">
    <property type="term" value="C:COPII vesicle coat"/>
    <property type="evidence" value="ECO:0007669"/>
    <property type="project" value="TreeGrafter"/>
</dbReference>
<dbReference type="SUPFAM" id="SSF50978">
    <property type="entry name" value="WD40 repeat-like"/>
    <property type="match status" value="1"/>
</dbReference>
<dbReference type="KEGG" id="tan:TA06395"/>
<evidence type="ECO:0000256" key="9">
    <source>
        <dbReference type="PROSITE-ProRule" id="PRU00221"/>
    </source>
</evidence>
<dbReference type="Gene3D" id="2.130.10.10">
    <property type="entry name" value="YVTN repeat-like/Quinoprotein amine dehydrogenase"/>
    <property type="match status" value="1"/>
</dbReference>
<keyword evidence="7" id="KW-0931">ER-Golgi transport</keyword>
<sequence length="1296" mass="140930">MKGFGVFSPCSATSRYVLAASGLHESSCNSTPREGTQPLSLNLLDFKVTENSETSSDFFSNTFENNFNQYAPDTPFSFNNTNFGGANYGGTNFGGNNFDDYVTSRSTPGIAEFSLLHSIPVDLNAHLTTMKWIKLGVPYTDEKTLVVVGSSSGDLVFYDAKALTENKTLVSTFNTNVCSVPIKCLGYCGKNMLGVAGVDGQVSVVDLGDASNYAVVDVSYGKWKVGQVTSLSWNYRLPHILASAGAALTPSDTSGVVVWDLKVRKPASTFRDPMGRVNPVALDWVPDQATQLVVAYADDNAPSVQLWDLRNPSGPLFELKSHGDVKSHSELNAQESKAHTRGLTDVKFSPHDPNVLLTSSKDDTTKCWHLTPERTFTLLSTFQTEALSHHSRVDWHPNVPGLFLSQSNDGQLNVHHLYSGTVEGSYVPVWTRKRGGIASGFAGQVTSWNNVELKNFTLTSQLDGDSLKLLDGVLEVMRMLNDESMFTEFCESKVNSSTSEYEKLTWSVLKCQYKGQLKDLLSTLGYSNFEPVTNLSPDSVTGNVGGNMNLPAQSIGTLATQSIGSLGAFFTNRTNSLSEVTSQDDKEAEDFFNSLTLKSNLLDPNSNLLDTQNNLMNTNNNLLDLNAGSSVTGVSSVRSLSGLDWCSDMKLKNKLVNADFKEAAKRCLDLNKVVEGLLLAYVGGQEVFLELVEKVVESKKDPFLNLLHLLMQGDVETVLLNSNLNDWKETLCIIYTYGGDLTLFRTLTHKFAKRLYEQGYYQEATISYILACDYYQVANLWKLQQSLSNSGRLQGLGDKNNLGTTRLEDRIEMMLKLSVLSFSMWSNSGAGYQNESFDTVLMELSEVFIDAGMLDKALETLNVTGASNSEQIRQMKSKVENQLTTQYTGQSVVQPTAQYVTQATPQYAGQSLLQQTPQYGTQSMVQQQAQYATQPATQYTPQTMVHPVQPVVQGVGTGLNTRPAVSVSQTMASTTTRTVPLTALQPTTHRTTQQTYPAQSTGYPSTTYQGSTSVSGMSQSFTTASSLTNSTAVSSVSTGFLTSQLPSNASNLSSYNSLPHSTNLTTTQANLNPVPAHLNTVPTNLNPVPSHLNTSLSTKASNAATMSQTSRPGYNKTNASHPVNPLTSRPQTHTMGASGQSYSVGSSAPGAVAGAVKPGMPVPWPNPTATQQLSSKTVATQESNKLIIASTQNVPKGEMMPKADLDMVISTLNVMTGRLGETKMDLDTKKNVNDLINMLKQGSLNAEANSLLATLCRAVSQDDNFNSNLILNNIISKLWNNQNKSWIMCLKRLVPK</sequence>
<dbReference type="GO" id="GO:0005198">
    <property type="term" value="F:structural molecule activity"/>
    <property type="evidence" value="ECO:0007669"/>
    <property type="project" value="TreeGrafter"/>
</dbReference>
<dbReference type="VEuPathDB" id="PiroplasmaDB:TA06395"/>
<dbReference type="GO" id="GO:0015031">
    <property type="term" value="P:protein transport"/>
    <property type="evidence" value="ECO:0007669"/>
    <property type="project" value="UniProtKB-KW"/>
</dbReference>
<dbReference type="GeneID" id="3864224"/>
<keyword evidence="6" id="KW-0256">Endoplasmic reticulum</keyword>
<dbReference type="PROSITE" id="PS50082">
    <property type="entry name" value="WD_REPEATS_2"/>
    <property type="match status" value="1"/>
</dbReference>
<keyword evidence="3" id="KW-0813">Transport</keyword>
<dbReference type="OMA" id="WLERPCG"/>
<keyword evidence="12" id="KW-1185">Reference proteome</keyword>
<dbReference type="GO" id="GO:0007029">
    <property type="term" value="P:endoplasmic reticulum organization"/>
    <property type="evidence" value="ECO:0007669"/>
    <property type="project" value="TreeGrafter"/>
</dbReference>
<evidence type="ECO:0000313" key="12">
    <source>
        <dbReference type="Proteomes" id="UP000001950"/>
    </source>
</evidence>
<dbReference type="EMBL" id="CR940347">
    <property type="protein sequence ID" value="CAI73178.1"/>
    <property type="molecule type" value="Genomic_DNA"/>
</dbReference>
<dbReference type="GO" id="GO:0090110">
    <property type="term" value="P:COPII-coated vesicle cargo loading"/>
    <property type="evidence" value="ECO:0007669"/>
    <property type="project" value="TreeGrafter"/>
</dbReference>
<proteinExistence type="inferred from homology"/>
<dbReference type="Gene3D" id="1.20.940.10">
    <property type="entry name" value="Functional domain of the splicing factor Prp18"/>
    <property type="match status" value="1"/>
</dbReference>
<feature type="repeat" description="WD" evidence="9">
    <location>
        <begin position="336"/>
        <end position="378"/>
    </location>
</feature>
<evidence type="ECO:0000256" key="1">
    <source>
        <dbReference type="ARBA" id="ARBA00004240"/>
    </source>
</evidence>
<dbReference type="InParanoid" id="Q4UIB1"/>
<dbReference type="eggNOG" id="KOG0307">
    <property type="taxonomic scope" value="Eukaryota"/>
</dbReference>
<name>Q4UIB1_THEAN</name>
<evidence type="ECO:0000256" key="2">
    <source>
        <dbReference type="ARBA" id="ARBA00009358"/>
    </source>
</evidence>
<dbReference type="InterPro" id="IPR036322">
    <property type="entry name" value="WD40_repeat_dom_sf"/>
</dbReference>
<evidence type="ECO:0000256" key="6">
    <source>
        <dbReference type="ARBA" id="ARBA00022824"/>
    </source>
</evidence>
<accession>Q4UIB1</accession>
<dbReference type="Gene3D" id="1.25.40.1030">
    <property type="match status" value="1"/>
</dbReference>
<evidence type="ECO:0000256" key="8">
    <source>
        <dbReference type="ARBA" id="ARBA00022927"/>
    </source>
</evidence>
<comment type="similarity">
    <text evidence="2">Belongs to the WD repeat SEC31 family.</text>
</comment>
<evidence type="ECO:0000256" key="3">
    <source>
        <dbReference type="ARBA" id="ARBA00022448"/>
    </source>
</evidence>
<evidence type="ECO:0000256" key="10">
    <source>
        <dbReference type="SAM" id="MobiDB-lite"/>
    </source>
</evidence>
<protein>
    <submittedName>
        <fullName evidence="11">Uncharacterized protein</fullName>
    </submittedName>
</protein>
<evidence type="ECO:0000256" key="7">
    <source>
        <dbReference type="ARBA" id="ARBA00022892"/>
    </source>
</evidence>
<organism evidence="11 12">
    <name type="scientific">Theileria annulata</name>
    <dbReference type="NCBI Taxonomy" id="5874"/>
    <lineage>
        <taxon>Eukaryota</taxon>
        <taxon>Sar</taxon>
        <taxon>Alveolata</taxon>
        <taxon>Apicomplexa</taxon>
        <taxon>Aconoidasida</taxon>
        <taxon>Piroplasmida</taxon>
        <taxon>Theileriidae</taxon>
        <taxon>Theileria</taxon>
    </lineage>
</organism>
<dbReference type="InterPro" id="IPR001680">
    <property type="entry name" value="WD40_rpt"/>
</dbReference>
<dbReference type="PANTHER" id="PTHR13923:SF11">
    <property type="entry name" value="SECRETORY 31, ISOFORM D"/>
    <property type="match status" value="1"/>
</dbReference>
<evidence type="ECO:0000256" key="4">
    <source>
        <dbReference type="ARBA" id="ARBA00022574"/>
    </source>
</evidence>
<dbReference type="STRING" id="5874.Q4UIB1"/>
<comment type="subcellular location">
    <subcellularLocation>
        <location evidence="1">Endoplasmic reticulum</location>
    </subcellularLocation>
</comment>
<dbReference type="RefSeq" id="XP_953856.1">
    <property type="nucleotide sequence ID" value="XM_948763.1"/>
</dbReference>
<dbReference type="GO" id="GO:0070971">
    <property type="term" value="C:endoplasmic reticulum exit site"/>
    <property type="evidence" value="ECO:0007669"/>
    <property type="project" value="TreeGrafter"/>
</dbReference>
<dbReference type="FunCoup" id="Q4UIB1">
    <property type="interactions" value="126"/>
</dbReference>
<dbReference type="InterPro" id="IPR015943">
    <property type="entry name" value="WD40/YVTN_repeat-like_dom_sf"/>
</dbReference>
<evidence type="ECO:0000256" key="5">
    <source>
        <dbReference type="ARBA" id="ARBA00022737"/>
    </source>
</evidence>
<dbReference type="InterPro" id="IPR040251">
    <property type="entry name" value="SEC31-like"/>
</dbReference>
<evidence type="ECO:0000313" key="11">
    <source>
        <dbReference type="EMBL" id="CAI73178.1"/>
    </source>
</evidence>
<dbReference type="SMART" id="SM00320">
    <property type="entry name" value="WD40"/>
    <property type="match status" value="5"/>
</dbReference>
<dbReference type="PANTHER" id="PTHR13923">
    <property type="entry name" value="SEC31-RELATED PROTEIN"/>
    <property type="match status" value="1"/>
</dbReference>